<dbReference type="EMBL" id="DVFZ01000096">
    <property type="protein sequence ID" value="HIQ83366.1"/>
    <property type="molecule type" value="Genomic_DNA"/>
</dbReference>
<protein>
    <submittedName>
        <fullName evidence="1">DUF600 family protein</fullName>
    </submittedName>
</protein>
<dbReference type="InterPro" id="IPR006728">
    <property type="entry name" value="YezG-like"/>
</dbReference>
<dbReference type="SUPFAM" id="SSF160424">
    <property type="entry name" value="BH3703-like"/>
    <property type="match status" value="1"/>
</dbReference>
<reference evidence="1" key="2">
    <citation type="journal article" date="2021" name="PeerJ">
        <title>Extensive microbial diversity within the chicken gut microbiome revealed by metagenomics and culture.</title>
        <authorList>
            <person name="Gilroy R."/>
            <person name="Ravi A."/>
            <person name="Getino M."/>
            <person name="Pursley I."/>
            <person name="Horton D.L."/>
            <person name="Alikhan N.F."/>
            <person name="Baker D."/>
            <person name="Gharbi K."/>
            <person name="Hall N."/>
            <person name="Watson M."/>
            <person name="Adriaenssens E.M."/>
            <person name="Foster-Nyarko E."/>
            <person name="Jarju S."/>
            <person name="Secka A."/>
            <person name="Antonio M."/>
            <person name="Oren A."/>
            <person name="Chaudhuri R.R."/>
            <person name="La Ragione R."/>
            <person name="Hildebrand F."/>
            <person name="Pallen M.J."/>
        </authorList>
    </citation>
    <scope>NUCLEOTIDE SEQUENCE</scope>
    <source>
        <strain evidence="1">ChiSjej6B24-2974</strain>
    </source>
</reference>
<name>A0A9D0ZNA0_9FIRM</name>
<organism evidence="1 2">
    <name type="scientific">Candidatus Pullichristensenella stercorigallinarum</name>
    <dbReference type="NCBI Taxonomy" id="2840909"/>
    <lineage>
        <taxon>Bacteria</taxon>
        <taxon>Bacillati</taxon>
        <taxon>Bacillota</taxon>
        <taxon>Clostridia</taxon>
        <taxon>Candidatus Pullichristensenella</taxon>
    </lineage>
</organism>
<accession>A0A9D0ZNA0</accession>
<dbReference type="Gene3D" id="3.30.500.20">
    <property type="entry name" value="BH3703-like domains"/>
    <property type="match status" value="1"/>
</dbReference>
<evidence type="ECO:0000313" key="1">
    <source>
        <dbReference type="EMBL" id="HIQ83366.1"/>
    </source>
</evidence>
<sequence>MPRDWRKFVLYAKVTEGFYDMTFYVSDGASRWAQCFALKKQGCFSAGELRHAFDRVYDTCRRVQKYDKFGTFTMIVSRSGRFHIDFASAKAMPLDDVWKGKYLV</sequence>
<dbReference type="AlphaFoldDB" id="A0A9D0ZNA0"/>
<evidence type="ECO:0000313" key="2">
    <source>
        <dbReference type="Proteomes" id="UP000824260"/>
    </source>
</evidence>
<dbReference type="InterPro" id="IPR036170">
    <property type="entry name" value="YezG-like_sf"/>
</dbReference>
<dbReference type="Pfam" id="PF04634">
    <property type="entry name" value="YezG-like"/>
    <property type="match status" value="1"/>
</dbReference>
<gene>
    <name evidence="1" type="ORF">IAA52_09740</name>
</gene>
<dbReference type="Proteomes" id="UP000824260">
    <property type="component" value="Unassembled WGS sequence"/>
</dbReference>
<comment type="caution">
    <text evidence="1">The sequence shown here is derived from an EMBL/GenBank/DDBJ whole genome shotgun (WGS) entry which is preliminary data.</text>
</comment>
<proteinExistence type="predicted"/>
<reference evidence="1" key="1">
    <citation type="submission" date="2020-10" db="EMBL/GenBank/DDBJ databases">
        <authorList>
            <person name="Gilroy R."/>
        </authorList>
    </citation>
    <scope>NUCLEOTIDE SEQUENCE</scope>
    <source>
        <strain evidence="1">ChiSjej6B24-2974</strain>
    </source>
</reference>